<dbReference type="GeneID" id="5434856"/>
<evidence type="ECO:0000256" key="2">
    <source>
        <dbReference type="SAM" id="SignalP"/>
    </source>
</evidence>
<accession>A0A384JAN6</accession>
<evidence type="ECO:0000256" key="1">
    <source>
        <dbReference type="SAM" id="MobiDB-lite"/>
    </source>
</evidence>
<feature type="region of interest" description="Disordered" evidence="1">
    <location>
        <begin position="506"/>
        <end position="536"/>
    </location>
</feature>
<reference evidence="3 4" key="1">
    <citation type="journal article" date="2011" name="PLoS Genet.">
        <title>Genomic analysis of the necrotrophic fungal pathogens Sclerotinia sclerotiorum and Botrytis cinerea.</title>
        <authorList>
            <person name="Amselem J."/>
            <person name="Cuomo C.A."/>
            <person name="van Kan J.A."/>
            <person name="Viaud M."/>
            <person name="Benito E.P."/>
            <person name="Couloux A."/>
            <person name="Coutinho P.M."/>
            <person name="de Vries R.P."/>
            <person name="Dyer P.S."/>
            <person name="Fillinger S."/>
            <person name="Fournier E."/>
            <person name="Gout L."/>
            <person name="Hahn M."/>
            <person name="Kohn L."/>
            <person name="Lapalu N."/>
            <person name="Plummer K.M."/>
            <person name="Pradier J.M."/>
            <person name="Quevillon E."/>
            <person name="Sharon A."/>
            <person name="Simon A."/>
            <person name="ten Have A."/>
            <person name="Tudzynski B."/>
            <person name="Tudzynski P."/>
            <person name="Wincker P."/>
            <person name="Andrew M."/>
            <person name="Anthouard V."/>
            <person name="Beever R.E."/>
            <person name="Beffa R."/>
            <person name="Benoit I."/>
            <person name="Bouzid O."/>
            <person name="Brault B."/>
            <person name="Chen Z."/>
            <person name="Choquer M."/>
            <person name="Collemare J."/>
            <person name="Cotton P."/>
            <person name="Danchin E.G."/>
            <person name="Da Silva C."/>
            <person name="Gautier A."/>
            <person name="Giraud C."/>
            <person name="Giraud T."/>
            <person name="Gonzalez C."/>
            <person name="Grossetete S."/>
            <person name="Guldener U."/>
            <person name="Henrissat B."/>
            <person name="Howlett B.J."/>
            <person name="Kodira C."/>
            <person name="Kretschmer M."/>
            <person name="Lappartient A."/>
            <person name="Leroch M."/>
            <person name="Levis C."/>
            <person name="Mauceli E."/>
            <person name="Neuveglise C."/>
            <person name="Oeser B."/>
            <person name="Pearson M."/>
            <person name="Poulain J."/>
            <person name="Poussereau N."/>
            <person name="Quesneville H."/>
            <person name="Rascle C."/>
            <person name="Schumacher J."/>
            <person name="Segurens B."/>
            <person name="Sexton A."/>
            <person name="Silva E."/>
            <person name="Sirven C."/>
            <person name="Soanes D.M."/>
            <person name="Talbot N.J."/>
            <person name="Templeton M."/>
            <person name="Yandava C."/>
            <person name="Yarden O."/>
            <person name="Zeng Q."/>
            <person name="Rollins J.A."/>
            <person name="Lebrun M.H."/>
            <person name="Dickman M."/>
        </authorList>
    </citation>
    <scope>NUCLEOTIDE SEQUENCE [LARGE SCALE GENOMIC DNA]</scope>
    <source>
        <strain evidence="3 4">B05.10</strain>
    </source>
</reference>
<dbReference type="AlphaFoldDB" id="A0A384JAN6"/>
<dbReference type="CDD" id="cd11577">
    <property type="entry name" value="GH71"/>
    <property type="match status" value="1"/>
</dbReference>
<feature type="signal peptide" evidence="2">
    <location>
        <begin position="1"/>
        <end position="30"/>
    </location>
</feature>
<organism evidence="3 4">
    <name type="scientific">Botryotinia fuckeliana (strain B05.10)</name>
    <name type="common">Noble rot fungus</name>
    <name type="synonym">Botrytis cinerea</name>
    <dbReference type="NCBI Taxonomy" id="332648"/>
    <lineage>
        <taxon>Eukaryota</taxon>
        <taxon>Fungi</taxon>
        <taxon>Dikarya</taxon>
        <taxon>Ascomycota</taxon>
        <taxon>Pezizomycotina</taxon>
        <taxon>Leotiomycetes</taxon>
        <taxon>Helotiales</taxon>
        <taxon>Sclerotiniaceae</taxon>
        <taxon>Botrytis</taxon>
    </lineage>
</organism>
<dbReference type="VEuPathDB" id="FungiDB:Bcin02g08970"/>
<reference evidence="3 4" key="2">
    <citation type="journal article" date="2012" name="Eukaryot. Cell">
        <title>Genome update of Botrytis cinerea strains B05.10 and T4.</title>
        <authorList>
            <person name="Staats M."/>
            <person name="van Kan J.A."/>
        </authorList>
    </citation>
    <scope>NUCLEOTIDE SEQUENCE [LARGE SCALE GENOMIC DNA]</scope>
    <source>
        <strain evidence="3 4">B05.10</strain>
    </source>
</reference>
<dbReference type="RefSeq" id="XP_001554310.2">
    <property type="nucleotide sequence ID" value="XM_001554260.2"/>
</dbReference>
<evidence type="ECO:0008006" key="5">
    <source>
        <dbReference type="Google" id="ProtNLM"/>
    </source>
</evidence>
<dbReference type="EMBL" id="CP009806">
    <property type="protein sequence ID" value="ATZ47639.1"/>
    <property type="molecule type" value="Genomic_DNA"/>
</dbReference>
<dbReference type="KEGG" id="bfu:BCIN_02g08970"/>
<dbReference type="GO" id="GO:0051118">
    <property type="term" value="F:glucan endo-1,3-alpha-glucosidase activity"/>
    <property type="evidence" value="ECO:0007669"/>
    <property type="project" value="InterPro"/>
</dbReference>
<gene>
    <name evidence="3" type="ORF">BCIN_02g08970</name>
</gene>
<dbReference type="OrthoDB" id="3257981at2759"/>
<protein>
    <recommendedName>
        <fullName evidence="5">Glycoside hydrolase family 71 protein</fullName>
    </recommendedName>
</protein>
<dbReference type="Pfam" id="PF03659">
    <property type="entry name" value="Glyco_hydro_71"/>
    <property type="match status" value="1"/>
</dbReference>
<name>A0A384JAN6_BOTFB</name>
<dbReference type="Gene3D" id="3.20.20.80">
    <property type="entry name" value="Glycosidases"/>
    <property type="match status" value="1"/>
</dbReference>
<feature type="compositionally biased region" description="Low complexity" evidence="1">
    <location>
        <begin position="506"/>
        <end position="528"/>
    </location>
</feature>
<dbReference type="Proteomes" id="UP000001798">
    <property type="component" value="Chromosome 2"/>
</dbReference>
<keyword evidence="2" id="KW-0732">Signal</keyword>
<feature type="chain" id="PRO_5016955164" description="Glycoside hydrolase family 71 protein" evidence="2">
    <location>
        <begin position="31"/>
        <end position="552"/>
    </location>
</feature>
<sequence length="552" mass="60241">MNLTMQTNTFFLRTIPWLLTLLNSIQLITADPSSSVSNHQTSPSRYVFAHFMVGIVSNRASSADYDKDMKLARRAGIDAFALNIGADAFTDTQLDYAYASASTNHMKVFLSFDFNSWDPADSSSVGAKIAKYANQTAQLSVDNKVFVSTFIGDSLNVADVRAKAGVPIFFAPNFSPGSSNFKELDAAFNWMGWPNNGANKAPSSSSNLTVRDGDVAYMNALAGKDYIAPASPWFFTHYGPEVSYSKNWVFPAEGQWAQRWQDLLGLGARFVEIVSWNDYGESHYVGPLSATHTDDGNSKWTNDMPHGAWLSLATPFIRAFHDGATSPFNYIKHDLIVYWYRPNPLSLNCEATDTTMLAASNSSGDYFNGKPNGWETETDSIFVAAFLKSPGNVTVVSGSGAFQFNAVQGVNVFTVPMGVGSQIFGLWRKGKIVIQETSPRNVTEICACGNYNFNAYVGRVPSSRGKDGLSSAGTALLKTGIRVPADQCMAVTGNVEEIADDLDGSVSFSESTSESSSTSVSESSSSTSQKRSWRSSNRWEWIQGWRDFVDLG</sequence>
<keyword evidence="4" id="KW-1185">Reference proteome</keyword>
<dbReference type="InterPro" id="IPR005197">
    <property type="entry name" value="Glyco_hydro_71"/>
</dbReference>
<evidence type="ECO:0000313" key="3">
    <source>
        <dbReference type="EMBL" id="ATZ47639.1"/>
    </source>
</evidence>
<reference evidence="3 4" key="3">
    <citation type="journal article" date="2017" name="Mol. Plant Pathol.">
        <title>A gapless genome sequence of the fungus Botrytis cinerea.</title>
        <authorList>
            <person name="Van Kan J.A."/>
            <person name="Stassen J.H."/>
            <person name="Mosbach A."/>
            <person name="Van Der Lee T.A."/>
            <person name="Faino L."/>
            <person name="Farmer A.D."/>
            <person name="Papasotiriou D.G."/>
            <person name="Zhou S."/>
            <person name="Seidl M.F."/>
            <person name="Cottam E."/>
            <person name="Edel D."/>
            <person name="Hahn M."/>
            <person name="Schwartz D.C."/>
            <person name="Dietrich R.A."/>
            <person name="Widdison S."/>
            <person name="Scalliet G."/>
        </authorList>
    </citation>
    <scope>NUCLEOTIDE SEQUENCE [LARGE SCALE GENOMIC DNA]</scope>
    <source>
        <strain evidence="3 4">B05.10</strain>
    </source>
</reference>
<proteinExistence type="predicted"/>
<evidence type="ECO:0000313" key="4">
    <source>
        <dbReference type="Proteomes" id="UP000001798"/>
    </source>
</evidence>